<comment type="caution">
    <text evidence="1">The sequence shown here is derived from an EMBL/GenBank/DDBJ whole genome shotgun (WGS) entry which is preliminary data.</text>
</comment>
<evidence type="ECO:0000313" key="1">
    <source>
        <dbReference type="EMBL" id="MBB3838251.1"/>
    </source>
</evidence>
<name>A0A7W5ZJH6_9BACT</name>
<sequence>MQNDFIESTRKQFEYYKLLGDKTMQQLSDEQLFWSYNEESNSIATIVKHLWGNMLSRWTDFLTTDGEKESRNRDAEFINDATTRQEVLEQWEEGWTCLFQALDALSSDDLTRIIYIRNQGHTVTEAIHRQLAHYPYHVGQLVFIGKMLATQWTSLSVPRGKSSDFNQEKFSQPKLRAHFTDEILKKT</sequence>
<evidence type="ECO:0008006" key="3">
    <source>
        <dbReference type="Google" id="ProtNLM"/>
    </source>
</evidence>
<protein>
    <recommendedName>
        <fullName evidence="3">DUF1572 domain-containing protein</fullName>
    </recommendedName>
</protein>
<accession>A0A7W5ZJH6</accession>
<dbReference type="Proteomes" id="UP000541352">
    <property type="component" value="Unassembled WGS sequence"/>
</dbReference>
<gene>
    <name evidence="1" type="ORF">FHS57_002256</name>
</gene>
<dbReference type="EMBL" id="JACIBY010000004">
    <property type="protein sequence ID" value="MBB3838251.1"/>
    <property type="molecule type" value="Genomic_DNA"/>
</dbReference>
<dbReference type="InterPro" id="IPR034660">
    <property type="entry name" value="DinB/YfiT-like"/>
</dbReference>
<reference evidence="1 2" key="1">
    <citation type="submission" date="2020-08" db="EMBL/GenBank/DDBJ databases">
        <title>Genomic Encyclopedia of Type Strains, Phase IV (KMG-IV): sequencing the most valuable type-strain genomes for metagenomic binning, comparative biology and taxonomic classification.</title>
        <authorList>
            <person name="Goeker M."/>
        </authorList>
    </citation>
    <scope>NUCLEOTIDE SEQUENCE [LARGE SCALE GENOMIC DNA]</scope>
    <source>
        <strain evidence="1 2">DSM 17976</strain>
    </source>
</reference>
<evidence type="ECO:0000313" key="2">
    <source>
        <dbReference type="Proteomes" id="UP000541352"/>
    </source>
</evidence>
<dbReference type="InterPro" id="IPR011466">
    <property type="entry name" value="DUF1572"/>
</dbReference>
<dbReference type="AlphaFoldDB" id="A0A7W5ZJH6"/>
<organism evidence="1 2">
    <name type="scientific">Runella defluvii</name>
    <dbReference type="NCBI Taxonomy" id="370973"/>
    <lineage>
        <taxon>Bacteria</taxon>
        <taxon>Pseudomonadati</taxon>
        <taxon>Bacteroidota</taxon>
        <taxon>Cytophagia</taxon>
        <taxon>Cytophagales</taxon>
        <taxon>Spirosomataceae</taxon>
        <taxon>Runella</taxon>
    </lineage>
</organism>
<keyword evidence="2" id="KW-1185">Reference proteome</keyword>
<dbReference type="SUPFAM" id="SSF109854">
    <property type="entry name" value="DinB/YfiT-like putative metalloenzymes"/>
    <property type="match status" value="1"/>
</dbReference>
<dbReference type="RefSeq" id="WP_183973526.1">
    <property type="nucleotide sequence ID" value="NZ_JACIBY010000004.1"/>
</dbReference>
<dbReference type="Pfam" id="PF07609">
    <property type="entry name" value="DUF1572"/>
    <property type="match status" value="1"/>
</dbReference>
<dbReference type="Gene3D" id="1.20.120.450">
    <property type="entry name" value="dinb family like domain"/>
    <property type="match status" value="1"/>
</dbReference>
<proteinExistence type="predicted"/>